<dbReference type="OMA" id="TTRTHYD"/>
<dbReference type="WBParaSite" id="NBR_0000621101-mRNA-1">
    <property type="protein sequence ID" value="NBR_0000621101-mRNA-1"/>
    <property type="gene ID" value="NBR_0000621101"/>
</dbReference>
<dbReference type="STRING" id="27835.A0A0N4XU53"/>
<keyword evidence="7" id="KW-1185">Reference proteome</keyword>
<evidence type="ECO:0000256" key="3">
    <source>
        <dbReference type="ARBA" id="ARBA00022806"/>
    </source>
</evidence>
<protein>
    <submittedName>
        <fullName evidence="8">AAA_12 domain-containing protein</fullName>
    </submittedName>
</protein>
<reference evidence="8" key="1">
    <citation type="submission" date="2017-02" db="UniProtKB">
        <authorList>
            <consortium name="WormBaseParasite"/>
        </authorList>
    </citation>
    <scope>IDENTIFICATION</scope>
</reference>
<evidence type="ECO:0000256" key="4">
    <source>
        <dbReference type="ARBA" id="ARBA00022840"/>
    </source>
</evidence>
<accession>A0A0N4XU53</accession>
<dbReference type="InterPro" id="IPR041679">
    <property type="entry name" value="DNA2/NAM7-like_C"/>
</dbReference>
<keyword evidence="3" id="KW-0347">Helicase</keyword>
<organism evidence="8">
    <name type="scientific">Nippostrongylus brasiliensis</name>
    <name type="common">Rat hookworm</name>
    <dbReference type="NCBI Taxonomy" id="27835"/>
    <lineage>
        <taxon>Eukaryota</taxon>
        <taxon>Metazoa</taxon>
        <taxon>Ecdysozoa</taxon>
        <taxon>Nematoda</taxon>
        <taxon>Chromadorea</taxon>
        <taxon>Rhabditida</taxon>
        <taxon>Rhabditina</taxon>
        <taxon>Rhabditomorpha</taxon>
        <taxon>Strongyloidea</taxon>
        <taxon>Heligmosomidae</taxon>
        <taxon>Nippostrongylus</taxon>
    </lineage>
</organism>
<name>A0A0N4XU53_NIPBR</name>
<dbReference type="Proteomes" id="UP000271162">
    <property type="component" value="Unassembled WGS sequence"/>
</dbReference>
<dbReference type="GO" id="GO:0005524">
    <property type="term" value="F:ATP binding"/>
    <property type="evidence" value="ECO:0007669"/>
    <property type="project" value="UniProtKB-KW"/>
</dbReference>
<keyword evidence="4" id="KW-0067">ATP-binding</keyword>
<dbReference type="InterPro" id="IPR050534">
    <property type="entry name" value="Coronavir_polyprotein_1ab"/>
</dbReference>
<evidence type="ECO:0000256" key="1">
    <source>
        <dbReference type="ARBA" id="ARBA00022741"/>
    </source>
</evidence>
<evidence type="ECO:0000313" key="7">
    <source>
        <dbReference type="Proteomes" id="UP000271162"/>
    </source>
</evidence>
<reference evidence="6 7" key="2">
    <citation type="submission" date="2018-11" db="EMBL/GenBank/DDBJ databases">
        <authorList>
            <consortium name="Pathogen Informatics"/>
        </authorList>
    </citation>
    <scope>NUCLEOTIDE SEQUENCE [LARGE SCALE GENOMIC DNA]</scope>
</reference>
<dbReference type="InterPro" id="IPR027417">
    <property type="entry name" value="P-loop_NTPase"/>
</dbReference>
<dbReference type="PANTHER" id="PTHR43788:SF16">
    <property type="entry name" value="HELICASE WITH ZINC FINGER 2"/>
    <property type="match status" value="1"/>
</dbReference>
<dbReference type="Gene3D" id="3.40.50.300">
    <property type="entry name" value="P-loop containing nucleotide triphosphate hydrolases"/>
    <property type="match status" value="1"/>
</dbReference>
<dbReference type="PANTHER" id="PTHR43788">
    <property type="entry name" value="DNA2/NAM7 HELICASE FAMILY MEMBER"/>
    <property type="match status" value="1"/>
</dbReference>
<gene>
    <name evidence="6" type="ORF">NBR_LOCUS6212</name>
</gene>
<dbReference type="GO" id="GO:0043139">
    <property type="term" value="F:5'-3' DNA helicase activity"/>
    <property type="evidence" value="ECO:0007669"/>
    <property type="project" value="TreeGrafter"/>
</dbReference>
<sequence length="89" mass="9936">MGIVLATVDSIQGRDKDALVLLTTRTHYDPEEGEFLDDPHRVNVAFARCRHGQFILCQQVSLVAVLIWDQNAGGVLSAIEEMEEKPQDD</sequence>
<dbReference type="EMBL" id="UYSL01019785">
    <property type="protein sequence ID" value="VDL69801.1"/>
    <property type="molecule type" value="Genomic_DNA"/>
</dbReference>
<dbReference type="AlphaFoldDB" id="A0A0N4XU53"/>
<evidence type="ECO:0000256" key="2">
    <source>
        <dbReference type="ARBA" id="ARBA00022801"/>
    </source>
</evidence>
<evidence type="ECO:0000313" key="8">
    <source>
        <dbReference type="WBParaSite" id="NBR_0000621101-mRNA-1"/>
    </source>
</evidence>
<evidence type="ECO:0000313" key="6">
    <source>
        <dbReference type="EMBL" id="VDL69801.1"/>
    </source>
</evidence>
<keyword evidence="1" id="KW-0547">Nucleotide-binding</keyword>
<feature type="domain" description="DNA2/NAM7 helicase-like C-terminal" evidence="5">
    <location>
        <begin position="4"/>
        <end position="58"/>
    </location>
</feature>
<proteinExistence type="predicted"/>
<evidence type="ECO:0000259" key="5">
    <source>
        <dbReference type="Pfam" id="PF13087"/>
    </source>
</evidence>
<dbReference type="GO" id="GO:0016787">
    <property type="term" value="F:hydrolase activity"/>
    <property type="evidence" value="ECO:0007669"/>
    <property type="project" value="UniProtKB-KW"/>
</dbReference>
<keyword evidence="2" id="KW-0378">Hydrolase</keyword>
<dbReference type="Pfam" id="PF13087">
    <property type="entry name" value="AAA_12"/>
    <property type="match status" value="1"/>
</dbReference>